<protein>
    <submittedName>
        <fullName evidence="1">Uncharacterized protein</fullName>
    </submittedName>
</protein>
<name>A0A654M5P0_9ARCH</name>
<accession>A0A654M5P0</accession>
<reference evidence="2" key="1">
    <citation type="submission" date="2015-10" db="EMBL/GenBank/DDBJ databases">
        <title>Niche specialization of a soil ammonia-oxidizing archaeon, Candidatus Nitrosocosmicus oleophilus.</title>
        <authorList>
            <person name="Jung M.-Y."/>
            <person name="Rhee S.-K."/>
        </authorList>
    </citation>
    <scope>NUCLEOTIDE SEQUENCE [LARGE SCALE GENOMIC DNA]</scope>
    <source>
        <strain evidence="2">MY3</strain>
    </source>
</reference>
<dbReference type="KEGG" id="taa:NMY3_00218"/>
<evidence type="ECO:0000313" key="1">
    <source>
        <dbReference type="EMBL" id="ALI34432.1"/>
    </source>
</evidence>
<evidence type="ECO:0000313" key="2">
    <source>
        <dbReference type="Proteomes" id="UP000058925"/>
    </source>
</evidence>
<gene>
    <name evidence="1" type="ORF">NMY3_00218</name>
</gene>
<dbReference type="Proteomes" id="UP000058925">
    <property type="component" value="Chromosome"/>
</dbReference>
<dbReference type="AlphaFoldDB" id="A0A654M5P0"/>
<keyword evidence="2" id="KW-1185">Reference proteome</keyword>
<dbReference type="EMBL" id="CP012850">
    <property type="protein sequence ID" value="ALI34432.1"/>
    <property type="molecule type" value="Genomic_DNA"/>
</dbReference>
<proteinExistence type="predicted"/>
<organism evidence="1 2">
    <name type="scientific">Candidatus Nitrosocosmicus oleophilus</name>
    <dbReference type="NCBI Taxonomy" id="1353260"/>
    <lineage>
        <taxon>Archaea</taxon>
        <taxon>Nitrososphaerota</taxon>
        <taxon>Nitrososphaeria</taxon>
        <taxon>Nitrososphaerales</taxon>
        <taxon>Nitrososphaeraceae</taxon>
        <taxon>Candidatus Nitrosocosmicus</taxon>
    </lineage>
</organism>
<sequence>MVMELSIKTCLYIYVPRTSEECQTNKNRVGRLSKGSNDDFFPHFPEIKSTKDVSLDYAFLWMDLVILLRLLKSHSHTYLE</sequence>